<dbReference type="PANTHER" id="PTHR46018">
    <property type="entry name" value="ZINC PHOSPHODIESTERASE ELAC PROTEIN 1"/>
    <property type="match status" value="1"/>
</dbReference>
<dbReference type="Proteomes" id="UP000049127">
    <property type="component" value="Unassembled WGS sequence"/>
</dbReference>
<evidence type="ECO:0000256" key="7">
    <source>
        <dbReference type="ARBA" id="ARBA00022833"/>
    </source>
</evidence>
<dbReference type="HAMAP" id="MF_01818">
    <property type="entry name" value="RNase_Z_BN"/>
    <property type="match status" value="1"/>
</dbReference>
<dbReference type="NCBIfam" id="TIGR02651">
    <property type="entry name" value="RNase_Z"/>
    <property type="match status" value="1"/>
</dbReference>
<protein>
    <recommendedName>
        <fullName evidence="8">Ribonuclease Z</fullName>
        <shortName evidence="8">RNase Z</shortName>
        <ecNumber evidence="8">3.1.26.11</ecNumber>
    </recommendedName>
    <alternativeName>
        <fullName evidence="8">tRNA 3 endonuclease</fullName>
    </alternativeName>
    <alternativeName>
        <fullName evidence="8">tRNase Z</fullName>
    </alternativeName>
</protein>
<comment type="function">
    <text evidence="8">Zinc phosphodiesterase, which displays some tRNA 3'-processing endonuclease activity. Probably involved in tRNA maturation, by removing a 3'-trailer from precursor tRNA.</text>
</comment>
<evidence type="ECO:0000313" key="10">
    <source>
        <dbReference type="Proteomes" id="UP000049127"/>
    </source>
</evidence>
<keyword evidence="7 8" id="KW-0862">Zinc</keyword>
<evidence type="ECO:0000256" key="6">
    <source>
        <dbReference type="ARBA" id="ARBA00022801"/>
    </source>
</evidence>
<comment type="cofactor">
    <cofactor evidence="8">
        <name>Zn(2+)</name>
        <dbReference type="ChEBI" id="CHEBI:29105"/>
    </cofactor>
    <text evidence="8">Binds 2 Zn(2+) ions.</text>
</comment>
<dbReference type="GO" id="GO:0042781">
    <property type="term" value="F:3'-tRNA processing endoribonuclease activity"/>
    <property type="evidence" value="ECO:0007669"/>
    <property type="project" value="UniProtKB-UniRule"/>
</dbReference>
<proteinExistence type="inferred from homology"/>
<feature type="binding site" evidence="8">
    <location>
        <position position="210"/>
    </location>
    <ligand>
        <name>Zn(2+)</name>
        <dbReference type="ChEBI" id="CHEBI:29105"/>
        <label>1</label>
        <note>catalytic</note>
    </ligand>
</feature>
<gene>
    <name evidence="8 9" type="primary">rnz</name>
    <name evidence="9" type="ORF">R28058_09881</name>
</gene>
<evidence type="ECO:0000256" key="1">
    <source>
        <dbReference type="ARBA" id="ARBA00011738"/>
    </source>
</evidence>
<evidence type="ECO:0000256" key="4">
    <source>
        <dbReference type="ARBA" id="ARBA00022723"/>
    </source>
</evidence>
<feature type="active site" description="Proton acceptor" evidence="8">
    <location>
        <position position="65"/>
    </location>
</feature>
<dbReference type="InterPro" id="IPR013471">
    <property type="entry name" value="RNase_Z/BN"/>
</dbReference>
<evidence type="ECO:0000256" key="3">
    <source>
        <dbReference type="ARBA" id="ARBA00022722"/>
    </source>
</evidence>
<accession>A0A0C7R383</accession>
<evidence type="ECO:0000313" key="9">
    <source>
        <dbReference type="EMBL" id="CEQ03255.1"/>
    </source>
</evidence>
<evidence type="ECO:0000256" key="2">
    <source>
        <dbReference type="ARBA" id="ARBA00022694"/>
    </source>
</evidence>
<feature type="binding site" evidence="8">
    <location>
        <position position="61"/>
    </location>
    <ligand>
        <name>Zn(2+)</name>
        <dbReference type="ChEBI" id="CHEBI:29105"/>
        <label>1</label>
        <note>catalytic</note>
    </ligand>
</feature>
<dbReference type="Gene3D" id="3.60.15.10">
    <property type="entry name" value="Ribonuclease Z/Hydroxyacylglutathione hydrolase-like"/>
    <property type="match status" value="1"/>
</dbReference>
<evidence type="ECO:0000256" key="8">
    <source>
        <dbReference type="HAMAP-Rule" id="MF_01818"/>
    </source>
</evidence>
<feature type="binding site" evidence="8">
    <location>
        <position position="65"/>
    </location>
    <ligand>
        <name>Zn(2+)</name>
        <dbReference type="ChEBI" id="CHEBI:29105"/>
        <label>2</label>
        <note>catalytic</note>
    </ligand>
</feature>
<feature type="binding site" evidence="8">
    <location>
        <position position="142"/>
    </location>
    <ligand>
        <name>Zn(2+)</name>
        <dbReference type="ChEBI" id="CHEBI:29105"/>
        <label>1</label>
        <note>catalytic</note>
    </ligand>
</feature>
<sequence>MIDITLLGCGGSMPTPDRYLSSTLISYRGRKILIDCGEGTQVSMKIVNSGFKSIDYICITHIHGDHIIGLPGLLSTIGNSGREEPLTIIGPEGIKEAIDAFMVIVRDLPYELRVIEDPKEDIIVNNNYICKDIIISALEVDHSTPCIAYSFYIKRKAKFDLEKAIANNVPKELWNKLQNGRDIRVEDTLYTKDMVMGQPRKGLKVSLVTDTRPNEAIEQFVKNSDLLICEGMYGDDSDIDRAIKNKHMVFSESANIAKNSQSEMLLLTHYSPILKDPSIYIENATNIFENTILGTDRLNINLAFKE</sequence>
<feature type="binding site" evidence="8">
    <location>
        <position position="63"/>
    </location>
    <ligand>
        <name>Zn(2+)</name>
        <dbReference type="ChEBI" id="CHEBI:29105"/>
        <label>1</label>
        <note>catalytic</note>
    </ligand>
</feature>
<keyword evidence="2 8" id="KW-0819">tRNA processing</keyword>
<feature type="binding site" evidence="8">
    <location>
        <position position="269"/>
    </location>
    <ligand>
        <name>Zn(2+)</name>
        <dbReference type="ChEBI" id="CHEBI:29105"/>
        <label>2</label>
        <note>catalytic</note>
    </ligand>
</feature>
<feature type="binding site" evidence="8">
    <location>
        <position position="210"/>
    </location>
    <ligand>
        <name>Zn(2+)</name>
        <dbReference type="ChEBI" id="CHEBI:29105"/>
        <label>2</label>
        <note>catalytic</note>
    </ligand>
</feature>
<dbReference type="InterPro" id="IPR036866">
    <property type="entry name" value="RibonucZ/Hydroxyglut_hydro"/>
</dbReference>
<dbReference type="NCBIfam" id="NF000801">
    <property type="entry name" value="PRK00055.1-3"/>
    <property type="match status" value="1"/>
</dbReference>
<dbReference type="SUPFAM" id="SSF56281">
    <property type="entry name" value="Metallo-hydrolase/oxidoreductase"/>
    <property type="match status" value="1"/>
</dbReference>
<keyword evidence="6 8" id="KW-0378">Hydrolase</keyword>
<dbReference type="EC" id="3.1.26.11" evidence="8"/>
<dbReference type="AlphaFoldDB" id="A0A0C7R383"/>
<organism evidence="9 10">
    <name type="scientific">Paraclostridium sordellii</name>
    <name type="common">Clostridium sordellii</name>
    <dbReference type="NCBI Taxonomy" id="1505"/>
    <lineage>
        <taxon>Bacteria</taxon>
        <taxon>Bacillati</taxon>
        <taxon>Bacillota</taxon>
        <taxon>Clostridia</taxon>
        <taxon>Peptostreptococcales</taxon>
        <taxon>Peptostreptococcaceae</taxon>
        <taxon>Paraclostridium</taxon>
    </lineage>
</organism>
<dbReference type="GO" id="GO:0008270">
    <property type="term" value="F:zinc ion binding"/>
    <property type="evidence" value="ECO:0007669"/>
    <property type="project" value="UniProtKB-UniRule"/>
</dbReference>
<comment type="catalytic activity">
    <reaction evidence="8">
        <text>Endonucleolytic cleavage of RNA, removing extra 3' nucleotides from tRNA precursor, generating 3' termini of tRNAs. A 3'-hydroxy group is left at the tRNA terminus and a 5'-phosphoryl group is left at the trailer molecule.</text>
        <dbReference type="EC" id="3.1.26.11"/>
    </reaction>
</comment>
<dbReference type="EMBL" id="CEKZ01000003">
    <property type="protein sequence ID" value="CEQ03255.1"/>
    <property type="molecule type" value="Genomic_DNA"/>
</dbReference>
<dbReference type="RefSeq" id="WP_055341656.1">
    <property type="nucleotide sequence ID" value="NZ_CDNI01000003.1"/>
</dbReference>
<dbReference type="CDD" id="cd07717">
    <property type="entry name" value="RNaseZ_ZiPD-like_MBL-fold"/>
    <property type="match status" value="1"/>
</dbReference>
<comment type="similarity">
    <text evidence="8">Belongs to the RNase Z family.</text>
</comment>
<dbReference type="Pfam" id="PF23023">
    <property type="entry name" value="Anti-Pycsar_Apyc1"/>
    <property type="match status" value="1"/>
</dbReference>
<name>A0A0C7R383_PARSO</name>
<dbReference type="PANTHER" id="PTHR46018:SF2">
    <property type="entry name" value="ZINC PHOSPHODIESTERASE ELAC PROTEIN 1"/>
    <property type="match status" value="1"/>
</dbReference>
<reference evidence="9 10" key="1">
    <citation type="submission" date="2015-01" db="EMBL/GenBank/DDBJ databases">
        <authorList>
            <person name="Aslett A.Martin."/>
            <person name="De Silva Nishadi"/>
        </authorList>
    </citation>
    <scope>NUCLEOTIDE SEQUENCE [LARGE SCALE GENOMIC DNA]</scope>
    <source>
        <strain evidence="9 10">R28058</strain>
    </source>
</reference>
<feature type="binding site" evidence="8">
    <location>
        <position position="66"/>
    </location>
    <ligand>
        <name>Zn(2+)</name>
        <dbReference type="ChEBI" id="CHEBI:29105"/>
        <label>2</label>
        <note>catalytic</note>
    </ligand>
</feature>
<evidence type="ECO:0000256" key="5">
    <source>
        <dbReference type="ARBA" id="ARBA00022759"/>
    </source>
</evidence>
<comment type="subunit">
    <text evidence="1 8">Homodimer.</text>
</comment>
<keyword evidence="5 8" id="KW-0255">Endonuclease</keyword>
<keyword evidence="4 8" id="KW-0479">Metal-binding</keyword>
<dbReference type="OrthoDB" id="9800940at2"/>
<keyword evidence="3 8" id="KW-0540">Nuclease</keyword>